<dbReference type="InterPro" id="IPR033756">
    <property type="entry name" value="YlxH/NBP35"/>
</dbReference>
<dbReference type="InterPro" id="IPR025501">
    <property type="entry name" value="MinD_FleN"/>
</dbReference>
<protein>
    <submittedName>
        <fullName evidence="3">MinD/ParA family protein</fullName>
    </submittedName>
</protein>
<organism evidence="3 4">
    <name type="scientific">Lentibacillus salinarum</name>
    <dbReference type="NCBI Taxonomy" id="446820"/>
    <lineage>
        <taxon>Bacteria</taxon>
        <taxon>Bacillati</taxon>
        <taxon>Bacillota</taxon>
        <taxon>Bacilli</taxon>
        <taxon>Bacillales</taxon>
        <taxon>Bacillaceae</taxon>
        <taxon>Lentibacillus</taxon>
    </lineage>
</organism>
<dbReference type="EMBL" id="JBHTNH010000002">
    <property type="protein sequence ID" value="MFD1360357.1"/>
    <property type="molecule type" value="Genomic_DNA"/>
</dbReference>
<name>A0ABW3ZQM3_9BACI</name>
<dbReference type="PIRSF" id="PIRSF003092">
    <property type="entry name" value="MinD"/>
    <property type="match status" value="1"/>
</dbReference>
<sequence>MERDQAAKLRTQLESNRTMQPARTIAIASGKGGVGKSNVALNFSLELLNHGQKVLLFDLDIGMGNLDILLGAAPEATIVDMLSDHLRIHDIMETGPRGLAYVAAGSTLNDFFRLEQDQKEYFFQQYEELTHLYNYIIFDMGAGASEDMLAFVMAADECLVVTTPEPTSITDAYGLIKHIVHSRPKMPVSVMMNRSASMKSGQKALIRFHRVIMQFLGREIRMLGILPEDKAVMSAVIRQTPYVLLNDKAAVSKAMKKIARHYLADRSKLTNDKMSESFVQKLKKMMVGDFL</sequence>
<dbReference type="Pfam" id="PF10609">
    <property type="entry name" value="ParA"/>
    <property type="match status" value="1"/>
</dbReference>
<gene>
    <name evidence="3" type="ORF">ACFQ4A_01535</name>
</gene>
<dbReference type="SUPFAM" id="SSF52540">
    <property type="entry name" value="P-loop containing nucleoside triphosphate hydrolases"/>
    <property type="match status" value="1"/>
</dbReference>
<reference evidence="4" key="1">
    <citation type="journal article" date="2019" name="Int. J. Syst. Evol. Microbiol.">
        <title>The Global Catalogue of Microorganisms (GCM) 10K type strain sequencing project: providing services to taxonomists for standard genome sequencing and annotation.</title>
        <authorList>
            <consortium name="The Broad Institute Genomics Platform"/>
            <consortium name="The Broad Institute Genome Sequencing Center for Infectious Disease"/>
            <person name="Wu L."/>
            <person name="Ma J."/>
        </authorList>
    </citation>
    <scope>NUCLEOTIDE SEQUENCE [LARGE SCALE GENOMIC DNA]</scope>
    <source>
        <strain evidence="4">CCUG 54822</strain>
    </source>
</reference>
<evidence type="ECO:0000313" key="3">
    <source>
        <dbReference type="EMBL" id="MFD1360357.1"/>
    </source>
</evidence>
<dbReference type="PANTHER" id="PTHR43384">
    <property type="entry name" value="SEPTUM SITE-DETERMINING PROTEIN MIND HOMOLOG, CHLOROPLASTIC-RELATED"/>
    <property type="match status" value="1"/>
</dbReference>
<keyword evidence="4" id="KW-1185">Reference proteome</keyword>
<accession>A0ABW3ZQM3</accession>
<dbReference type="CDD" id="cd02038">
    <property type="entry name" value="FlhG-like"/>
    <property type="match status" value="1"/>
</dbReference>
<dbReference type="Gene3D" id="3.40.50.300">
    <property type="entry name" value="P-loop containing nucleotide triphosphate hydrolases"/>
    <property type="match status" value="1"/>
</dbReference>
<evidence type="ECO:0000256" key="1">
    <source>
        <dbReference type="ARBA" id="ARBA00022741"/>
    </source>
</evidence>
<comment type="caution">
    <text evidence="3">The sequence shown here is derived from an EMBL/GenBank/DDBJ whole genome shotgun (WGS) entry which is preliminary data.</text>
</comment>
<keyword evidence="2" id="KW-0067">ATP-binding</keyword>
<dbReference type="InterPro" id="IPR027417">
    <property type="entry name" value="P-loop_NTPase"/>
</dbReference>
<keyword evidence="1" id="KW-0547">Nucleotide-binding</keyword>
<dbReference type="InterPro" id="IPR050625">
    <property type="entry name" value="ParA/MinD_ATPase"/>
</dbReference>
<dbReference type="RefSeq" id="WP_382397069.1">
    <property type="nucleotide sequence ID" value="NZ_JBHTNH010000002.1"/>
</dbReference>
<evidence type="ECO:0000313" key="4">
    <source>
        <dbReference type="Proteomes" id="UP001597178"/>
    </source>
</evidence>
<dbReference type="Proteomes" id="UP001597178">
    <property type="component" value="Unassembled WGS sequence"/>
</dbReference>
<dbReference type="InterPro" id="IPR033875">
    <property type="entry name" value="FlhG"/>
</dbReference>
<evidence type="ECO:0000256" key="2">
    <source>
        <dbReference type="ARBA" id="ARBA00022840"/>
    </source>
</evidence>
<proteinExistence type="predicted"/>
<dbReference type="PANTHER" id="PTHR43384:SF4">
    <property type="entry name" value="CELLULOSE BIOSYNTHESIS PROTEIN BCSQ-RELATED"/>
    <property type="match status" value="1"/>
</dbReference>